<protein>
    <submittedName>
        <fullName evidence="4">AAA family ATPase</fullName>
    </submittedName>
</protein>
<accession>A0A9D1AI95</accession>
<dbReference type="InterPro" id="IPR027417">
    <property type="entry name" value="P-loop_NTPase"/>
</dbReference>
<dbReference type="CDD" id="cd18809">
    <property type="entry name" value="SF1_C_RecD"/>
    <property type="match status" value="1"/>
</dbReference>
<evidence type="ECO:0000259" key="3">
    <source>
        <dbReference type="Pfam" id="PF13538"/>
    </source>
</evidence>
<dbReference type="PANTHER" id="PTHR43788:SF6">
    <property type="entry name" value="DNA HELICASE B"/>
    <property type="match status" value="1"/>
</dbReference>
<dbReference type="Proteomes" id="UP000824179">
    <property type="component" value="Unassembled WGS sequence"/>
</dbReference>
<dbReference type="Pfam" id="PF13538">
    <property type="entry name" value="UvrD_C_2"/>
    <property type="match status" value="1"/>
</dbReference>
<dbReference type="SUPFAM" id="SSF52540">
    <property type="entry name" value="P-loop containing nucleoside triphosphate hydrolases"/>
    <property type="match status" value="1"/>
</dbReference>
<gene>
    <name evidence="4" type="ORF">IAB90_04730</name>
</gene>
<evidence type="ECO:0000313" key="5">
    <source>
        <dbReference type="Proteomes" id="UP000824179"/>
    </source>
</evidence>
<reference evidence="4" key="2">
    <citation type="journal article" date="2021" name="PeerJ">
        <title>Extensive microbial diversity within the chicken gut microbiome revealed by metagenomics and culture.</title>
        <authorList>
            <person name="Gilroy R."/>
            <person name="Ravi A."/>
            <person name="Getino M."/>
            <person name="Pursley I."/>
            <person name="Horton D.L."/>
            <person name="Alikhan N.F."/>
            <person name="Baker D."/>
            <person name="Gharbi K."/>
            <person name="Hall N."/>
            <person name="Watson M."/>
            <person name="Adriaenssens E.M."/>
            <person name="Foster-Nyarko E."/>
            <person name="Jarju S."/>
            <person name="Secka A."/>
            <person name="Antonio M."/>
            <person name="Oren A."/>
            <person name="Chaudhuri R.R."/>
            <person name="La Ragione R."/>
            <person name="Hildebrand F."/>
            <person name="Pallen M.J."/>
        </authorList>
    </citation>
    <scope>NUCLEOTIDE SEQUENCE</scope>
    <source>
        <strain evidence="4">ChiW25-3613</strain>
    </source>
</reference>
<dbReference type="EMBL" id="DVHB01000080">
    <property type="protein sequence ID" value="HIR39671.1"/>
    <property type="molecule type" value="Genomic_DNA"/>
</dbReference>
<comment type="caution">
    <text evidence="4">The sequence shown here is derived from an EMBL/GenBank/DDBJ whole genome shotgun (WGS) entry which is preliminary data.</text>
</comment>
<organism evidence="4 5">
    <name type="scientific">Candidatus Coproplasma stercoripullorum</name>
    <dbReference type="NCBI Taxonomy" id="2840751"/>
    <lineage>
        <taxon>Bacteria</taxon>
        <taxon>Bacillati</taxon>
        <taxon>Bacillota</taxon>
        <taxon>Clostridia</taxon>
        <taxon>Eubacteriales</taxon>
        <taxon>Candidatus Coproplasma</taxon>
    </lineage>
</organism>
<dbReference type="PANTHER" id="PTHR43788">
    <property type="entry name" value="DNA2/NAM7 HELICASE FAMILY MEMBER"/>
    <property type="match status" value="1"/>
</dbReference>
<dbReference type="Pfam" id="PF13604">
    <property type="entry name" value="AAA_30"/>
    <property type="match status" value="1"/>
</dbReference>
<dbReference type="Gene3D" id="3.40.50.300">
    <property type="entry name" value="P-loop containing nucleotide triphosphate hydrolases"/>
    <property type="match status" value="2"/>
</dbReference>
<name>A0A9D1AI95_9FIRM</name>
<dbReference type="GO" id="GO:0005524">
    <property type="term" value="F:ATP binding"/>
    <property type="evidence" value="ECO:0007669"/>
    <property type="project" value="UniProtKB-KW"/>
</dbReference>
<sequence>MAIELTADQIAADKLISDWYFKSARQIYVLSGLAGTGKTTLLKHTVCDTLKLVPDVSAAFVTPTGKAATVLIRQGIPATTLHRLIYQTMTEERETEINGKLVTVEKLVFRRRESIDKAIKLIVLDEFSMVSDEVLSDIMRFGVKMLVCGDNAQLPPVEGMNSFLASPDFQLTTIVRQQEGNPIIKLARDAIEGKYIPCGNYGDRAFVLSARKLKPEYRRRHFLKAEQIICGINKTRAKINDEVRSYRGFEGLPQAGEKLICTQNNWEQFIDEDMRYNMVNGIIGYVQDVLYRGESMGFMTFRADFLNENCPEAVPFDTGIFENGTYRYRHGDYFEKFDEEGNATGAFTLNRFEYGYCISCHKAQGSEFENAIVFDESYAFKEDANRWLYTAITRAKNKLIILK</sequence>
<dbReference type="InterPro" id="IPR027785">
    <property type="entry name" value="UvrD-like_helicase_C"/>
</dbReference>
<dbReference type="GO" id="GO:0003678">
    <property type="term" value="F:DNA helicase activity"/>
    <property type="evidence" value="ECO:0007669"/>
    <property type="project" value="UniProtKB-ARBA"/>
</dbReference>
<keyword evidence="2" id="KW-0067">ATP-binding</keyword>
<evidence type="ECO:0000313" key="4">
    <source>
        <dbReference type="EMBL" id="HIR39671.1"/>
    </source>
</evidence>
<dbReference type="InterPro" id="IPR050534">
    <property type="entry name" value="Coronavir_polyprotein_1ab"/>
</dbReference>
<feature type="domain" description="UvrD-like helicase C-terminal" evidence="3">
    <location>
        <begin position="354"/>
        <end position="401"/>
    </location>
</feature>
<proteinExistence type="predicted"/>
<evidence type="ECO:0000256" key="2">
    <source>
        <dbReference type="ARBA" id="ARBA00022840"/>
    </source>
</evidence>
<evidence type="ECO:0000256" key="1">
    <source>
        <dbReference type="ARBA" id="ARBA00022741"/>
    </source>
</evidence>
<dbReference type="AlphaFoldDB" id="A0A9D1AI95"/>
<keyword evidence="1" id="KW-0547">Nucleotide-binding</keyword>
<reference evidence="4" key="1">
    <citation type="submission" date="2020-10" db="EMBL/GenBank/DDBJ databases">
        <authorList>
            <person name="Gilroy R."/>
        </authorList>
    </citation>
    <scope>NUCLEOTIDE SEQUENCE</scope>
    <source>
        <strain evidence="4">ChiW25-3613</strain>
    </source>
</reference>